<reference evidence="2" key="2">
    <citation type="submission" date="2021-04" db="EMBL/GenBank/DDBJ databases">
        <authorList>
            <person name="Gilroy R."/>
        </authorList>
    </citation>
    <scope>NUCLEOTIDE SEQUENCE</scope>
    <source>
        <strain evidence="2">ChiGjej1B1-14440</strain>
    </source>
</reference>
<protein>
    <submittedName>
        <fullName evidence="2">DUF4430 domain-containing protein</fullName>
    </submittedName>
</protein>
<comment type="caution">
    <text evidence="2">The sequence shown here is derived from an EMBL/GenBank/DDBJ whole genome shotgun (WGS) entry which is preliminary data.</text>
</comment>
<gene>
    <name evidence="2" type="ORF">H9980_09900</name>
</gene>
<dbReference type="Proteomes" id="UP000886724">
    <property type="component" value="Unassembled WGS sequence"/>
</dbReference>
<dbReference type="EMBL" id="DXET01000222">
    <property type="protein sequence ID" value="HIX82264.1"/>
    <property type="molecule type" value="Genomic_DNA"/>
</dbReference>
<dbReference type="PROSITE" id="PS51257">
    <property type="entry name" value="PROKAR_LIPOPROTEIN"/>
    <property type="match status" value="1"/>
</dbReference>
<evidence type="ECO:0000313" key="2">
    <source>
        <dbReference type="EMBL" id="HIX82264.1"/>
    </source>
</evidence>
<feature type="domain" description="Transcobalamin-like C-terminal" evidence="1">
    <location>
        <begin position="127"/>
        <end position="203"/>
    </location>
</feature>
<dbReference type="Gene3D" id="2.170.130.30">
    <property type="match status" value="1"/>
</dbReference>
<dbReference type="Pfam" id="PF14478">
    <property type="entry name" value="DUF4430"/>
    <property type="match status" value="1"/>
</dbReference>
<sequence length="213" mass="23520">MSKFFKIAIVVLLLFTGCKDDSSVTTKRIAAKQANAVEISGLAVNQGSVEVNEQPSNNQEKSIAVKPSQNTNKEIVKDDKQTISVSISIECKTLLNRLDEIKPGYVDFVPKDGIVLANVSYEVDPSSTVLEVLKKACDARKITYKVNDGYVQEIAYLPHKILDSSFDTSSGWMYSINGKYVNKGAGDESIELHEGDRIKWMYTLTGGNDLTWS</sequence>
<accession>A0A9D1XMW8</accession>
<evidence type="ECO:0000313" key="3">
    <source>
        <dbReference type="Proteomes" id="UP000886724"/>
    </source>
</evidence>
<reference evidence="2" key="1">
    <citation type="journal article" date="2021" name="PeerJ">
        <title>Extensive microbial diversity within the chicken gut microbiome revealed by metagenomics and culture.</title>
        <authorList>
            <person name="Gilroy R."/>
            <person name="Ravi A."/>
            <person name="Getino M."/>
            <person name="Pursley I."/>
            <person name="Horton D.L."/>
            <person name="Alikhan N.F."/>
            <person name="Baker D."/>
            <person name="Gharbi K."/>
            <person name="Hall N."/>
            <person name="Watson M."/>
            <person name="Adriaenssens E.M."/>
            <person name="Foster-Nyarko E."/>
            <person name="Jarju S."/>
            <person name="Secka A."/>
            <person name="Antonio M."/>
            <person name="Oren A."/>
            <person name="Chaudhuri R.R."/>
            <person name="La Ragione R."/>
            <person name="Hildebrand F."/>
            <person name="Pallen M.J."/>
        </authorList>
    </citation>
    <scope>NUCLEOTIDE SEQUENCE</scope>
    <source>
        <strain evidence="2">ChiGjej1B1-14440</strain>
    </source>
</reference>
<organism evidence="2 3">
    <name type="scientific">Candidatus Erysipelatoclostridium merdavium</name>
    <dbReference type="NCBI Taxonomy" id="2838566"/>
    <lineage>
        <taxon>Bacteria</taxon>
        <taxon>Bacillati</taxon>
        <taxon>Bacillota</taxon>
        <taxon>Erysipelotrichia</taxon>
        <taxon>Erysipelotrichales</taxon>
        <taxon>Erysipelotrichales incertae sedis</taxon>
    </lineage>
</organism>
<evidence type="ECO:0000259" key="1">
    <source>
        <dbReference type="Pfam" id="PF14478"/>
    </source>
</evidence>
<dbReference type="AlphaFoldDB" id="A0A9D1XMW8"/>
<dbReference type="InterPro" id="IPR027954">
    <property type="entry name" value="Transcobalamin-like_C"/>
</dbReference>
<name>A0A9D1XMW8_9FIRM</name>
<proteinExistence type="predicted"/>